<sequence>MSHIHRRLIKQISLTDLFILYCNQSKMALDLLNKKMIHENTASFTDDTSTPLSGHMHNLSGLQTTSDLFIETLQPPQPRHSSILSWPQQNESVRFSSASVESGFDNHSEQTNNSSLTPASPRRLVVSGAQFLMNYPFSLDPATAERLRLAPAPWEQQLWQAMAFHLWPLLARLYNITLGGRHLALLQAIQLSTQSMDSEFSDPLSISNPQLSPLDSVADSVQASSAEFNPSVSIGASVDSSSSAENSMAAAPYIKASASLSLLLSASLGGLAGWTARLRLTADILFTSLLVGSLVLLATCLTMLALQTIQIRYSHLFLLIPCYQYHFFLGVAPEI</sequence>
<protein>
    <submittedName>
        <fullName evidence="3">Uncharacterized protein</fullName>
    </submittedName>
</protein>
<keyword evidence="4" id="KW-1185">Reference proteome</keyword>
<keyword evidence="2" id="KW-1133">Transmembrane helix</keyword>
<accession>A0A448WLA7</accession>
<reference evidence="3" key="1">
    <citation type="submission" date="2018-11" db="EMBL/GenBank/DDBJ databases">
        <authorList>
            <consortium name="Pathogen Informatics"/>
        </authorList>
    </citation>
    <scope>NUCLEOTIDE SEQUENCE</scope>
</reference>
<feature type="transmembrane region" description="Helical" evidence="2">
    <location>
        <begin position="284"/>
        <end position="306"/>
    </location>
</feature>
<name>A0A448WLA7_9PLAT</name>
<gene>
    <name evidence="3" type="ORF">PXEA_LOCUS7937</name>
</gene>
<feature type="compositionally biased region" description="Polar residues" evidence="1">
    <location>
        <begin position="109"/>
        <end position="118"/>
    </location>
</feature>
<comment type="caution">
    <text evidence="3">The sequence shown here is derived from an EMBL/GenBank/DDBJ whole genome shotgun (WGS) entry which is preliminary data.</text>
</comment>
<keyword evidence="2" id="KW-0472">Membrane</keyword>
<dbReference type="Proteomes" id="UP000784294">
    <property type="component" value="Unassembled WGS sequence"/>
</dbReference>
<proteinExistence type="predicted"/>
<evidence type="ECO:0000313" key="3">
    <source>
        <dbReference type="EMBL" id="VEL14497.1"/>
    </source>
</evidence>
<evidence type="ECO:0000256" key="1">
    <source>
        <dbReference type="SAM" id="MobiDB-lite"/>
    </source>
</evidence>
<organism evidence="3 4">
    <name type="scientific">Protopolystoma xenopodis</name>
    <dbReference type="NCBI Taxonomy" id="117903"/>
    <lineage>
        <taxon>Eukaryota</taxon>
        <taxon>Metazoa</taxon>
        <taxon>Spiralia</taxon>
        <taxon>Lophotrochozoa</taxon>
        <taxon>Platyhelminthes</taxon>
        <taxon>Monogenea</taxon>
        <taxon>Polyopisthocotylea</taxon>
        <taxon>Polystomatidea</taxon>
        <taxon>Polystomatidae</taxon>
        <taxon>Protopolystoma</taxon>
    </lineage>
</organism>
<dbReference type="AlphaFoldDB" id="A0A448WLA7"/>
<keyword evidence="2" id="KW-0812">Transmembrane</keyword>
<evidence type="ECO:0000313" key="4">
    <source>
        <dbReference type="Proteomes" id="UP000784294"/>
    </source>
</evidence>
<evidence type="ECO:0000256" key="2">
    <source>
        <dbReference type="SAM" id="Phobius"/>
    </source>
</evidence>
<feature type="region of interest" description="Disordered" evidence="1">
    <location>
        <begin position="97"/>
        <end position="119"/>
    </location>
</feature>
<dbReference type="EMBL" id="CAAALY010021353">
    <property type="protein sequence ID" value="VEL14497.1"/>
    <property type="molecule type" value="Genomic_DNA"/>
</dbReference>